<dbReference type="InterPro" id="IPR017946">
    <property type="entry name" value="PLC-like_Pdiesterase_TIM-brl"/>
</dbReference>
<dbReference type="Gene3D" id="3.20.20.190">
    <property type="entry name" value="Phosphatidylinositol (PI) phosphodiesterase"/>
    <property type="match status" value="1"/>
</dbReference>
<dbReference type="PANTHER" id="PTHR46211">
    <property type="entry name" value="GLYCEROPHOSPHORYL DIESTER PHOSPHODIESTERASE"/>
    <property type="match status" value="1"/>
</dbReference>
<feature type="domain" description="GP-PDE" evidence="1">
    <location>
        <begin position="2"/>
        <end position="238"/>
    </location>
</feature>
<dbReference type="InterPro" id="IPR030395">
    <property type="entry name" value="GP_PDE_dom"/>
</dbReference>
<dbReference type="Proteomes" id="UP000678513">
    <property type="component" value="Chromosome"/>
</dbReference>
<protein>
    <submittedName>
        <fullName evidence="2">Glycerophosphodiester phosphodiesterase</fullName>
    </submittedName>
</protein>
<evidence type="ECO:0000259" key="1">
    <source>
        <dbReference type="PROSITE" id="PS51704"/>
    </source>
</evidence>
<dbReference type="PROSITE" id="PS51704">
    <property type="entry name" value="GP_PDE"/>
    <property type="match status" value="1"/>
</dbReference>
<dbReference type="PANTHER" id="PTHR46211:SF1">
    <property type="entry name" value="GLYCEROPHOSPHODIESTER PHOSPHODIESTERASE, CYTOPLASMIC"/>
    <property type="match status" value="1"/>
</dbReference>
<dbReference type="SUPFAM" id="SSF51695">
    <property type="entry name" value="PLC-like phosphodiesterases"/>
    <property type="match status" value="1"/>
</dbReference>
<dbReference type="Pfam" id="PF03009">
    <property type="entry name" value="GDPD"/>
    <property type="match status" value="1"/>
</dbReference>
<proteinExistence type="predicted"/>
<dbReference type="EMBL" id="CP072384">
    <property type="protein sequence ID" value="QUC07961.1"/>
    <property type="molecule type" value="Genomic_DNA"/>
</dbReference>
<accession>A0ABX7Y552</accession>
<reference evidence="2 3" key="1">
    <citation type="submission" date="2021-03" db="EMBL/GenBank/DDBJ databases">
        <title>Human Oral Microbial Genomes.</title>
        <authorList>
            <person name="Johnston C.D."/>
            <person name="Chen T."/>
            <person name="Dewhirst F.E."/>
        </authorList>
    </citation>
    <scope>NUCLEOTIDE SEQUENCE [LARGE SCALE GENOMIC DNA]</scope>
    <source>
        <strain evidence="2 3">DSMZ 100122</strain>
    </source>
</reference>
<sequence length="243" mass="27254">MTAIWAHRGASAYAPENTIPAFEQAIEMGADGVEFDVQRTSDGQLVVIHDETINRTSNGFGRVVDLTLEQLRLCNFSNGFVGHRKVQIPTLREALDLLGPTGLRINIELKNSVELYPGMESEALDIVQEAGLLDRVLFSSFNHFSLANLRDAVPAENLALLYSDGLYDPWKYAHLFGARYLHPHFYALQQPNYMWLCHEAGIGVNVWTVDKNEDIRALAALGVDAIFTNLPDRARRALERPYL</sequence>
<keyword evidence="3" id="KW-1185">Reference proteome</keyword>
<dbReference type="CDD" id="cd08563">
    <property type="entry name" value="GDPD_TtGDE_like"/>
    <property type="match status" value="1"/>
</dbReference>
<organism evidence="2 3">
    <name type="scientific">Arachnia rubra</name>
    <dbReference type="NCBI Taxonomy" id="1547448"/>
    <lineage>
        <taxon>Bacteria</taxon>
        <taxon>Bacillati</taxon>
        <taxon>Actinomycetota</taxon>
        <taxon>Actinomycetes</taxon>
        <taxon>Propionibacteriales</taxon>
        <taxon>Propionibacteriaceae</taxon>
        <taxon>Arachnia</taxon>
    </lineage>
</organism>
<evidence type="ECO:0000313" key="3">
    <source>
        <dbReference type="Proteomes" id="UP000678513"/>
    </source>
</evidence>
<gene>
    <name evidence="2" type="ORF">J5A65_13770</name>
</gene>
<dbReference type="RefSeq" id="WP_212323291.1">
    <property type="nucleotide sequence ID" value="NZ_AP024463.1"/>
</dbReference>
<evidence type="ECO:0000313" key="2">
    <source>
        <dbReference type="EMBL" id="QUC07961.1"/>
    </source>
</evidence>
<name>A0ABX7Y552_9ACTN</name>